<protein>
    <submittedName>
        <fullName evidence="2">Uncharacterized protein</fullName>
    </submittedName>
</protein>
<evidence type="ECO:0000313" key="3">
    <source>
        <dbReference type="Proteomes" id="UP000566819"/>
    </source>
</evidence>
<evidence type="ECO:0000313" key="2">
    <source>
        <dbReference type="EMBL" id="KAF4633378.1"/>
    </source>
</evidence>
<comment type="caution">
    <text evidence="2">The sequence shown here is derived from an EMBL/GenBank/DDBJ whole genome shotgun (WGS) entry which is preliminary data.</text>
</comment>
<feature type="region of interest" description="Disordered" evidence="1">
    <location>
        <begin position="1"/>
        <end position="55"/>
    </location>
</feature>
<evidence type="ECO:0000256" key="1">
    <source>
        <dbReference type="SAM" id="MobiDB-lite"/>
    </source>
</evidence>
<proteinExistence type="predicted"/>
<name>A0A8H4RQA6_9HELO</name>
<keyword evidence="3" id="KW-1185">Reference proteome</keyword>
<accession>A0A8H4RQA6</accession>
<reference evidence="2 3" key="1">
    <citation type="submission" date="2020-03" db="EMBL/GenBank/DDBJ databases">
        <title>Draft Genome Sequence of Cudoniella acicularis.</title>
        <authorList>
            <person name="Buettner E."/>
            <person name="Kellner H."/>
        </authorList>
    </citation>
    <scope>NUCLEOTIDE SEQUENCE [LARGE SCALE GENOMIC DNA]</scope>
    <source>
        <strain evidence="2 3">DSM 108380</strain>
    </source>
</reference>
<dbReference type="OrthoDB" id="5198301at2759"/>
<dbReference type="AlphaFoldDB" id="A0A8H4RQA6"/>
<gene>
    <name evidence="2" type="ORF">G7Y89_g4743</name>
</gene>
<organism evidence="2 3">
    <name type="scientific">Cudoniella acicularis</name>
    <dbReference type="NCBI Taxonomy" id="354080"/>
    <lineage>
        <taxon>Eukaryota</taxon>
        <taxon>Fungi</taxon>
        <taxon>Dikarya</taxon>
        <taxon>Ascomycota</taxon>
        <taxon>Pezizomycotina</taxon>
        <taxon>Leotiomycetes</taxon>
        <taxon>Helotiales</taxon>
        <taxon>Tricladiaceae</taxon>
        <taxon>Cudoniella</taxon>
    </lineage>
</organism>
<sequence>MIMKPDELPYHSSAEGSAVKGDGRSTVTHGQDGAKITPIPPNTTSQVSVPVPNPPSNTARLMRAKVECSGSNGGTITQLQVVYGNENILTTSVPDGDVVFEICPDISDILDSEPHDIEVILKLSLPHHNSSIMIQSITLGFGESTLEDIG</sequence>
<dbReference type="Proteomes" id="UP000566819">
    <property type="component" value="Unassembled WGS sequence"/>
</dbReference>
<dbReference type="EMBL" id="JAAMPI010000266">
    <property type="protein sequence ID" value="KAF4633378.1"/>
    <property type="molecule type" value="Genomic_DNA"/>
</dbReference>